<sequence length="90" mass="8708">MMEGQMVSLSQPLDRAADGRAAPCRRAEAAEERASLVCVCAVSAAGLVLGLVATFGPAGSGQAVAAALVAGLGGAGMVGLGIGLARVLSR</sequence>
<evidence type="ECO:0000313" key="3">
    <source>
        <dbReference type="EMBL" id="KGM31233.1"/>
    </source>
</evidence>
<proteinExistence type="predicted"/>
<evidence type="ECO:0000256" key="1">
    <source>
        <dbReference type="SAM" id="MobiDB-lite"/>
    </source>
</evidence>
<dbReference type="Proteomes" id="UP000029995">
    <property type="component" value="Unassembled WGS sequence"/>
</dbReference>
<name>A0A0A0D064_9PROT</name>
<keyword evidence="2" id="KW-1133">Transmembrane helix</keyword>
<feature type="transmembrane region" description="Helical" evidence="2">
    <location>
        <begin position="34"/>
        <end position="58"/>
    </location>
</feature>
<protein>
    <submittedName>
        <fullName evidence="3">Uncharacterized protein</fullName>
    </submittedName>
</protein>
<evidence type="ECO:0000256" key="2">
    <source>
        <dbReference type="SAM" id="Phobius"/>
    </source>
</evidence>
<reference evidence="3 4" key="1">
    <citation type="submission" date="2014-01" db="EMBL/GenBank/DDBJ databases">
        <title>Genome sequence determination for a cystic fibrosis isolate, Inquilinus limosus.</title>
        <authorList>
            <person name="Pino M."/>
            <person name="Di Conza J."/>
            <person name="Gutkind G."/>
        </authorList>
    </citation>
    <scope>NUCLEOTIDE SEQUENCE [LARGE SCALE GENOMIC DNA]</scope>
    <source>
        <strain evidence="3 4">MP06</strain>
    </source>
</reference>
<dbReference type="EMBL" id="JANX01000562">
    <property type="protein sequence ID" value="KGM31233.1"/>
    <property type="molecule type" value="Genomic_DNA"/>
</dbReference>
<keyword evidence="2" id="KW-0812">Transmembrane</keyword>
<accession>A0A0A0D064</accession>
<feature type="transmembrane region" description="Helical" evidence="2">
    <location>
        <begin position="64"/>
        <end position="88"/>
    </location>
</feature>
<comment type="caution">
    <text evidence="3">The sequence shown here is derived from an EMBL/GenBank/DDBJ whole genome shotgun (WGS) entry which is preliminary data.</text>
</comment>
<evidence type="ECO:0000313" key="4">
    <source>
        <dbReference type="Proteomes" id="UP000029995"/>
    </source>
</evidence>
<dbReference type="AlphaFoldDB" id="A0A0A0D064"/>
<gene>
    <name evidence="3" type="ORF">P409_28385</name>
</gene>
<organism evidence="3 4">
    <name type="scientific">Inquilinus limosus MP06</name>
    <dbReference type="NCBI Taxonomy" id="1398085"/>
    <lineage>
        <taxon>Bacteria</taxon>
        <taxon>Pseudomonadati</taxon>
        <taxon>Pseudomonadota</taxon>
        <taxon>Alphaproteobacteria</taxon>
        <taxon>Rhodospirillales</taxon>
        <taxon>Rhodospirillaceae</taxon>
        <taxon>Inquilinus</taxon>
    </lineage>
</organism>
<feature type="region of interest" description="Disordered" evidence="1">
    <location>
        <begin position="1"/>
        <end position="24"/>
    </location>
</feature>
<keyword evidence="2" id="KW-0472">Membrane</keyword>